<sequence length="176" mass="19526">MPKNINLIPKETVPKESTVKLMNSLRMINIIGTLIFFIGIFFIVSLIIINSEELRMSNVRQETSKLNIKKLQKEEQQYVLIKDRVDKIKGILVSNGAIKDVESFDTLRNSLPADVKISQLTIVRGVTETSMSTSTYSSLAQILATLMSSNSYKGIILSSFTFSSPGGYAISLKLSS</sequence>
<protein>
    <submittedName>
        <fullName evidence="2">Uncharacterized protein</fullName>
    </submittedName>
</protein>
<keyword evidence="1" id="KW-0812">Transmembrane</keyword>
<accession>A0A1F7X3Z9</accession>
<keyword evidence="1" id="KW-1133">Transmembrane helix</keyword>
<dbReference type="AlphaFoldDB" id="A0A1F7X3Z9"/>
<keyword evidence="1" id="KW-0472">Membrane</keyword>
<proteinExistence type="predicted"/>
<evidence type="ECO:0000313" key="3">
    <source>
        <dbReference type="Proteomes" id="UP000176939"/>
    </source>
</evidence>
<comment type="caution">
    <text evidence="2">The sequence shown here is derived from an EMBL/GenBank/DDBJ whole genome shotgun (WGS) entry which is preliminary data.</text>
</comment>
<name>A0A1F7X3Z9_9BACT</name>
<organism evidence="2 3">
    <name type="scientific">Candidatus Woesebacteria bacterium RBG_13_36_22</name>
    <dbReference type="NCBI Taxonomy" id="1802478"/>
    <lineage>
        <taxon>Bacteria</taxon>
        <taxon>Candidatus Woeseibacteriota</taxon>
    </lineage>
</organism>
<evidence type="ECO:0000256" key="1">
    <source>
        <dbReference type="SAM" id="Phobius"/>
    </source>
</evidence>
<dbReference type="Proteomes" id="UP000176939">
    <property type="component" value="Unassembled WGS sequence"/>
</dbReference>
<gene>
    <name evidence="2" type="ORF">A2Z67_01225</name>
</gene>
<evidence type="ECO:0000313" key="2">
    <source>
        <dbReference type="EMBL" id="OGM09015.1"/>
    </source>
</evidence>
<feature type="transmembrane region" description="Helical" evidence="1">
    <location>
        <begin position="27"/>
        <end position="49"/>
    </location>
</feature>
<reference evidence="2 3" key="1">
    <citation type="journal article" date="2016" name="Nat. Commun.">
        <title>Thousands of microbial genomes shed light on interconnected biogeochemical processes in an aquifer system.</title>
        <authorList>
            <person name="Anantharaman K."/>
            <person name="Brown C.T."/>
            <person name="Hug L.A."/>
            <person name="Sharon I."/>
            <person name="Castelle C.J."/>
            <person name="Probst A.J."/>
            <person name="Thomas B.C."/>
            <person name="Singh A."/>
            <person name="Wilkins M.J."/>
            <person name="Karaoz U."/>
            <person name="Brodie E.L."/>
            <person name="Williams K.H."/>
            <person name="Hubbard S.S."/>
            <person name="Banfield J.F."/>
        </authorList>
    </citation>
    <scope>NUCLEOTIDE SEQUENCE [LARGE SCALE GENOMIC DNA]</scope>
</reference>
<dbReference type="EMBL" id="MGFQ01000030">
    <property type="protein sequence ID" value="OGM09015.1"/>
    <property type="molecule type" value="Genomic_DNA"/>
</dbReference>